<dbReference type="Proteomes" id="UP001258017">
    <property type="component" value="Unassembled WGS sequence"/>
</dbReference>
<feature type="region of interest" description="Disordered" evidence="1">
    <location>
        <begin position="63"/>
        <end position="97"/>
    </location>
</feature>
<dbReference type="AlphaFoldDB" id="A0AAD9S058"/>
<comment type="caution">
    <text evidence="2">The sequence shown here is derived from an EMBL/GenBank/DDBJ whole genome shotgun (WGS) entry which is preliminary data.</text>
</comment>
<evidence type="ECO:0000313" key="3">
    <source>
        <dbReference type="Proteomes" id="UP001258017"/>
    </source>
</evidence>
<evidence type="ECO:0000256" key="1">
    <source>
        <dbReference type="SAM" id="MobiDB-lite"/>
    </source>
</evidence>
<name>A0AAD9S058_9HYME</name>
<keyword evidence="3" id="KW-1185">Reference proteome</keyword>
<evidence type="ECO:0000313" key="2">
    <source>
        <dbReference type="EMBL" id="KAK2589122.1"/>
    </source>
</evidence>
<feature type="compositionally biased region" description="Polar residues" evidence="1">
    <location>
        <begin position="86"/>
        <end position="97"/>
    </location>
</feature>
<reference evidence="2" key="2">
    <citation type="journal article" date="2023" name="Commun. Biol.">
        <title>Intrasexual cuticular hydrocarbon dimorphism in a wasp sheds light on hydrocarbon biosynthesis genes in Hymenoptera.</title>
        <authorList>
            <person name="Moris V.C."/>
            <person name="Podsiadlowski L."/>
            <person name="Martin S."/>
            <person name="Oeyen J.P."/>
            <person name="Donath A."/>
            <person name="Petersen M."/>
            <person name="Wilbrandt J."/>
            <person name="Misof B."/>
            <person name="Liedtke D."/>
            <person name="Thamm M."/>
            <person name="Scheiner R."/>
            <person name="Schmitt T."/>
            <person name="Niehuis O."/>
        </authorList>
    </citation>
    <scope>NUCLEOTIDE SEQUENCE</scope>
    <source>
        <strain evidence="2">GBR_01_08_01A</strain>
    </source>
</reference>
<proteinExistence type="predicted"/>
<dbReference type="EMBL" id="JAIFRP010000002">
    <property type="protein sequence ID" value="KAK2589122.1"/>
    <property type="molecule type" value="Genomic_DNA"/>
</dbReference>
<accession>A0AAD9S058</accession>
<protein>
    <submittedName>
        <fullName evidence="2">Uncharacterized protein</fullName>
    </submittedName>
</protein>
<organism evidence="2 3">
    <name type="scientific">Odynerus spinipes</name>
    <dbReference type="NCBI Taxonomy" id="1348599"/>
    <lineage>
        <taxon>Eukaryota</taxon>
        <taxon>Metazoa</taxon>
        <taxon>Ecdysozoa</taxon>
        <taxon>Arthropoda</taxon>
        <taxon>Hexapoda</taxon>
        <taxon>Insecta</taxon>
        <taxon>Pterygota</taxon>
        <taxon>Neoptera</taxon>
        <taxon>Endopterygota</taxon>
        <taxon>Hymenoptera</taxon>
        <taxon>Apocrita</taxon>
        <taxon>Aculeata</taxon>
        <taxon>Vespoidea</taxon>
        <taxon>Vespidae</taxon>
        <taxon>Eumeninae</taxon>
        <taxon>Odynerus</taxon>
    </lineage>
</organism>
<reference evidence="2" key="1">
    <citation type="submission" date="2021-08" db="EMBL/GenBank/DDBJ databases">
        <authorList>
            <person name="Misof B."/>
            <person name="Oliver O."/>
            <person name="Podsiadlowski L."/>
            <person name="Donath A."/>
            <person name="Peters R."/>
            <person name="Mayer C."/>
            <person name="Rust J."/>
            <person name="Gunkel S."/>
            <person name="Lesny P."/>
            <person name="Martin S."/>
            <person name="Oeyen J.P."/>
            <person name="Petersen M."/>
            <person name="Panagiotis P."/>
            <person name="Wilbrandt J."/>
            <person name="Tanja T."/>
        </authorList>
    </citation>
    <scope>NUCLEOTIDE SEQUENCE</scope>
    <source>
        <strain evidence="2">GBR_01_08_01A</strain>
        <tissue evidence="2">Thorax + abdomen</tissue>
    </source>
</reference>
<gene>
    <name evidence="2" type="ORF">KPH14_001947</name>
</gene>
<sequence>MKISSVKFSPYQFLPSLANSTQGLTTCTTNDCFQFSKIPELEVPICVKCKKCEGRLPTNSRLIASGQSARSKKRDRGSGEHLVSHKIQSMESQEWNA</sequence>